<name>A0AA94PUF8_9BACT</name>
<evidence type="ECO:0000256" key="2">
    <source>
        <dbReference type="SAM" id="SignalP"/>
    </source>
</evidence>
<feature type="region of interest" description="Disordered" evidence="1">
    <location>
        <begin position="27"/>
        <end position="61"/>
    </location>
</feature>
<evidence type="ECO:0000313" key="3">
    <source>
        <dbReference type="EMBL" id="TDT86932.1"/>
    </source>
</evidence>
<dbReference type="AlphaFoldDB" id="A0AA94PUF8"/>
<evidence type="ECO:0000313" key="4">
    <source>
        <dbReference type="Proteomes" id="UP000295506"/>
    </source>
</evidence>
<organism evidence="3 4">
    <name type="scientific">Pseudodesulfovibrio indicus</name>
    <dbReference type="NCBI Taxonomy" id="1716143"/>
    <lineage>
        <taxon>Bacteria</taxon>
        <taxon>Pseudomonadati</taxon>
        <taxon>Thermodesulfobacteriota</taxon>
        <taxon>Desulfovibrionia</taxon>
        <taxon>Desulfovibrionales</taxon>
        <taxon>Desulfovibrionaceae</taxon>
    </lineage>
</organism>
<protein>
    <submittedName>
        <fullName evidence="3">Uncharacterized protein</fullName>
    </submittedName>
</protein>
<dbReference type="Proteomes" id="UP000295506">
    <property type="component" value="Unassembled WGS sequence"/>
</dbReference>
<proteinExistence type="predicted"/>
<evidence type="ECO:0000256" key="1">
    <source>
        <dbReference type="SAM" id="MobiDB-lite"/>
    </source>
</evidence>
<feature type="signal peptide" evidence="2">
    <location>
        <begin position="1"/>
        <end position="19"/>
    </location>
</feature>
<feature type="chain" id="PRO_5041699483" evidence="2">
    <location>
        <begin position="20"/>
        <end position="182"/>
    </location>
</feature>
<keyword evidence="2" id="KW-0732">Signal</keyword>
<sequence length="182" mass="19854">MRNLLLALMLVLTLVACSAKDEGVQQPVPEAPQAEAPDTASAEAPPAKASNGPVSTNTVRDVVPEGPAGTVQLTNGSTMELTELIKLGDYYLYISGKLNGRSSTVVSLTRFRDLQKWSSIVFKDPRTFVVTNKKGKEWSFEDAALYLGTDKPGMYAFKTLNTRYDVVPVEIPKNEIAIITFK</sequence>
<dbReference type="EMBL" id="SOBK01000010">
    <property type="protein sequence ID" value="TDT86932.1"/>
    <property type="molecule type" value="Genomic_DNA"/>
</dbReference>
<reference evidence="3 4" key="1">
    <citation type="submission" date="2019-03" db="EMBL/GenBank/DDBJ databases">
        <title>Genomic Encyclopedia of Type Strains, Phase IV (KMG-IV): sequencing the most valuable type-strain genomes for metagenomic binning, comparative biology and taxonomic classification.</title>
        <authorList>
            <person name="Goeker M."/>
        </authorList>
    </citation>
    <scope>NUCLEOTIDE SEQUENCE [LARGE SCALE GENOMIC DNA]</scope>
    <source>
        <strain evidence="3 4">DSM 101483</strain>
    </source>
</reference>
<gene>
    <name evidence="3" type="ORF">EDC59_11013</name>
</gene>
<dbReference type="RefSeq" id="WP_133987366.1">
    <property type="nucleotide sequence ID" value="NZ_CP014206.1"/>
</dbReference>
<accession>A0AA94PUF8</accession>
<feature type="compositionally biased region" description="Low complexity" evidence="1">
    <location>
        <begin position="27"/>
        <end position="37"/>
    </location>
</feature>
<comment type="caution">
    <text evidence="3">The sequence shown here is derived from an EMBL/GenBank/DDBJ whole genome shotgun (WGS) entry which is preliminary data.</text>
</comment>
<dbReference type="PROSITE" id="PS51257">
    <property type="entry name" value="PROKAR_LIPOPROTEIN"/>
    <property type="match status" value="1"/>
</dbReference>